<dbReference type="FunFam" id="3.30.70.330:FF:000404">
    <property type="entry name" value="RNA-binding protein with multiple splicing"/>
    <property type="match status" value="1"/>
</dbReference>
<keyword evidence="8" id="KW-0539">Nucleus</keyword>
<keyword evidence="3" id="KW-0611">Plant defense</keyword>
<comment type="function">
    <text evidence="10">Probably acts as a transcriptional activator. Binds to the GCC-box pathogenesis-related promoter element. May be involved in the regulation of gene expression by stress factors and by components of stress signal transduction pathways.</text>
</comment>
<evidence type="ECO:0000313" key="15">
    <source>
        <dbReference type="EMBL" id="KAJ8546181.1"/>
    </source>
</evidence>
<evidence type="ECO:0008006" key="17">
    <source>
        <dbReference type="Google" id="ProtNLM"/>
    </source>
</evidence>
<organism evidence="15 16">
    <name type="scientific">Anisodus acutangulus</name>
    <dbReference type="NCBI Taxonomy" id="402998"/>
    <lineage>
        <taxon>Eukaryota</taxon>
        <taxon>Viridiplantae</taxon>
        <taxon>Streptophyta</taxon>
        <taxon>Embryophyta</taxon>
        <taxon>Tracheophyta</taxon>
        <taxon>Spermatophyta</taxon>
        <taxon>Magnoliopsida</taxon>
        <taxon>eudicotyledons</taxon>
        <taxon>Gunneridae</taxon>
        <taxon>Pentapetalae</taxon>
        <taxon>asterids</taxon>
        <taxon>lamiids</taxon>
        <taxon>Solanales</taxon>
        <taxon>Solanaceae</taxon>
        <taxon>Solanoideae</taxon>
        <taxon>Hyoscyameae</taxon>
        <taxon>Anisodus</taxon>
    </lineage>
</organism>
<evidence type="ECO:0000256" key="12">
    <source>
        <dbReference type="SAM" id="MobiDB-lite"/>
    </source>
</evidence>
<evidence type="ECO:0000259" key="14">
    <source>
        <dbReference type="PROSITE" id="PS51032"/>
    </source>
</evidence>
<keyword evidence="11" id="KW-0694">RNA-binding</keyword>
<dbReference type="InterPro" id="IPR012677">
    <property type="entry name" value="Nucleotide-bd_a/b_plait_sf"/>
</dbReference>
<dbReference type="PROSITE" id="PS51032">
    <property type="entry name" value="AP2_ERF"/>
    <property type="match status" value="1"/>
</dbReference>
<dbReference type="PANTHER" id="PTHR31729:SF15">
    <property type="entry name" value="ETHYLENE-RESPONSIVE TRANSCRIPTION FACTOR ERF011-LIKE"/>
    <property type="match status" value="1"/>
</dbReference>
<dbReference type="Proteomes" id="UP001152561">
    <property type="component" value="Unassembled WGS sequence"/>
</dbReference>
<comment type="similarity">
    <text evidence="9">Belongs to the AP2/ERF transcription factor family. ERF subfamily.</text>
</comment>
<feature type="region of interest" description="Disordered" evidence="12">
    <location>
        <begin position="493"/>
        <end position="512"/>
    </location>
</feature>
<dbReference type="PRINTS" id="PR00367">
    <property type="entry name" value="ETHRSPELEMNT"/>
</dbReference>
<evidence type="ECO:0000259" key="13">
    <source>
        <dbReference type="PROSITE" id="PS50102"/>
    </source>
</evidence>
<dbReference type="PROSITE" id="PS50102">
    <property type="entry name" value="RRM"/>
    <property type="match status" value="2"/>
</dbReference>
<keyword evidence="4" id="KW-0805">Transcription regulation</keyword>
<dbReference type="SUPFAM" id="SSF54171">
    <property type="entry name" value="DNA-binding domain"/>
    <property type="match status" value="1"/>
</dbReference>
<dbReference type="InterPro" id="IPR016177">
    <property type="entry name" value="DNA-bd_dom_sf"/>
</dbReference>
<evidence type="ECO:0000256" key="8">
    <source>
        <dbReference type="ARBA" id="ARBA00023242"/>
    </source>
</evidence>
<dbReference type="EMBL" id="JAJAGQ010000013">
    <property type="protein sequence ID" value="KAJ8546181.1"/>
    <property type="molecule type" value="Genomic_DNA"/>
</dbReference>
<dbReference type="FunFam" id="3.30.70.330:FF:000335">
    <property type="entry name" value="RNA-binding protein with multiple splicing 2"/>
    <property type="match status" value="1"/>
</dbReference>
<dbReference type="Pfam" id="PF00847">
    <property type="entry name" value="AP2"/>
    <property type="match status" value="1"/>
</dbReference>
<dbReference type="FunFam" id="3.30.730.10:FF:000001">
    <property type="entry name" value="Ethylene-responsive transcription factor 2"/>
    <property type="match status" value="1"/>
</dbReference>
<keyword evidence="6" id="KW-0010">Activator</keyword>
<dbReference type="PANTHER" id="PTHR31729">
    <property type="entry name" value="ETHYLENE-RESPONSIVE TRANSCRIPTION FACTOR RAP2-1-RELATED"/>
    <property type="match status" value="1"/>
</dbReference>
<dbReference type="Gene3D" id="3.30.70.330">
    <property type="match status" value="2"/>
</dbReference>
<keyword evidence="16" id="KW-1185">Reference proteome</keyword>
<dbReference type="InterPro" id="IPR036955">
    <property type="entry name" value="AP2/ERF_dom_sf"/>
</dbReference>
<dbReference type="CDD" id="cd00018">
    <property type="entry name" value="AP2"/>
    <property type="match status" value="1"/>
</dbReference>
<dbReference type="SMART" id="SM00380">
    <property type="entry name" value="AP2"/>
    <property type="match status" value="1"/>
</dbReference>
<evidence type="ECO:0000256" key="5">
    <source>
        <dbReference type="ARBA" id="ARBA00023125"/>
    </source>
</evidence>
<evidence type="ECO:0000256" key="4">
    <source>
        <dbReference type="ARBA" id="ARBA00023015"/>
    </source>
</evidence>
<dbReference type="AlphaFoldDB" id="A0A9Q1RAQ1"/>
<dbReference type="SUPFAM" id="SSF54928">
    <property type="entry name" value="RNA-binding domain, RBD"/>
    <property type="match status" value="1"/>
</dbReference>
<feature type="region of interest" description="Disordered" evidence="12">
    <location>
        <begin position="148"/>
        <end position="177"/>
    </location>
</feature>
<sequence length="512" mass="57391">MDEIAQYYQYPYYQTPPPPGTTLHAPPPPVVVQPLPIPQYHHPHQPPVPTYAPPLYPHHSNDDVRTLFIAGLPEDVKPREIYNLFREFAGYESSHLRSQTSNNSQPFAFAVFADQHSALMAMYELNGMVFDFEKDSKLYIELAKSNSRSKRLRPDDGRPVSEKRIKGSAISRDSGSGFGSIHMPGMGNSAYNMIGYPPTQSQVKFDGRVGNQAASKMATDLCPTLFVANLGQSCTEQELIQVFSRCRGFLKLKMQSTYGAPVAFVDFQDTASSTEALKNLQGTIPYSSSGEGMQLEYAKSRMGMRSKKSRRSKAIDNFRNWDLLSRHDLEEIVREKGKEDRRKMEVGAGGQSGVAASSGGCCAGKRKNERRYKGIRMRKWGKWVAEIREPNKRSRIWLGSYSTPVAAARAYDTAVYYLRGPSARLNFPELLVGDGGLNDLSAASIRKKAIEVGAQVDAVQNSLATHHHDHEHPQEKVHCETSSPSELKPCWFQEKPDLNLKPEPEDPELDYW</sequence>
<feature type="domain" description="RRM" evidence="13">
    <location>
        <begin position="65"/>
        <end position="145"/>
    </location>
</feature>
<dbReference type="InterPro" id="IPR035979">
    <property type="entry name" value="RBD_domain_sf"/>
</dbReference>
<dbReference type="Gene3D" id="3.30.730.10">
    <property type="entry name" value="AP2/ERF domain"/>
    <property type="match status" value="1"/>
</dbReference>
<comment type="subcellular location">
    <subcellularLocation>
        <location evidence="1">Nucleus</location>
    </subcellularLocation>
</comment>
<dbReference type="GO" id="GO:0005634">
    <property type="term" value="C:nucleus"/>
    <property type="evidence" value="ECO:0007669"/>
    <property type="project" value="UniProtKB-SubCell"/>
</dbReference>
<keyword evidence="7" id="KW-0804">Transcription</keyword>
<dbReference type="GO" id="GO:0006952">
    <property type="term" value="P:defense response"/>
    <property type="evidence" value="ECO:0007669"/>
    <property type="project" value="UniProtKB-KW"/>
</dbReference>
<evidence type="ECO:0000256" key="9">
    <source>
        <dbReference type="ARBA" id="ARBA00024343"/>
    </source>
</evidence>
<dbReference type="OrthoDB" id="431169at2759"/>
<evidence type="ECO:0000256" key="6">
    <source>
        <dbReference type="ARBA" id="ARBA00023159"/>
    </source>
</evidence>
<protein>
    <recommendedName>
        <fullName evidence="17">AP2/ERF domain-containing protein</fullName>
    </recommendedName>
</protein>
<dbReference type="GO" id="GO:0003723">
    <property type="term" value="F:RNA binding"/>
    <property type="evidence" value="ECO:0007669"/>
    <property type="project" value="UniProtKB-UniRule"/>
</dbReference>
<evidence type="ECO:0000256" key="3">
    <source>
        <dbReference type="ARBA" id="ARBA00022821"/>
    </source>
</evidence>
<gene>
    <name evidence="15" type="ORF">K7X08_018764</name>
</gene>
<dbReference type="GO" id="GO:0003700">
    <property type="term" value="F:DNA-binding transcription factor activity"/>
    <property type="evidence" value="ECO:0007669"/>
    <property type="project" value="InterPro"/>
</dbReference>
<evidence type="ECO:0000256" key="7">
    <source>
        <dbReference type="ARBA" id="ARBA00023163"/>
    </source>
</evidence>
<feature type="compositionally biased region" description="Basic and acidic residues" evidence="12">
    <location>
        <begin position="494"/>
        <end position="504"/>
    </location>
</feature>
<keyword evidence="5" id="KW-0238">DNA-binding</keyword>
<feature type="domain" description="AP2/ERF" evidence="14">
    <location>
        <begin position="371"/>
        <end position="428"/>
    </location>
</feature>
<evidence type="ECO:0000256" key="10">
    <source>
        <dbReference type="ARBA" id="ARBA00037379"/>
    </source>
</evidence>
<comment type="caution">
    <text evidence="15">The sequence shown here is derived from an EMBL/GenBank/DDBJ whole genome shotgun (WGS) entry which is preliminary data.</text>
</comment>
<evidence type="ECO:0000313" key="16">
    <source>
        <dbReference type="Proteomes" id="UP001152561"/>
    </source>
</evidence>
<proteinExistence type="inferred from homology"/>
<dbReference type="GO" id="GO:0003677">
    <property type="term" value="F:DNA binding"/>
    <property type="evidence" value="ECO:0007669"/>
    <property type="project" value="UniProtKB-KW"/>
</dbReference>
<dbReference type="InterPro" id="IPR001471">
    <property type="entry name" value="AP2/ERF_dom"/>
</dbReference>
<dbReference type="Pfam" id="PF00076">
    <property type="entry name" value="RRM_1"/>
    <property type="match status" value="2"/>
</dbReference>
<feature type="compositionally biased region" description="Basic and acidic residues" evidence="12">
    <location>
        <begin position="152"/>
        <end position="165"/>
    </location>
</feature>
<dbReference type="InterPro" id="IPR000504">
    <property type="entry name" value="RRM_dom"/>
</dbReference>
<evidence type="ECO:0000256" key="11">
    <source>
        <dbReference type="PROSITE-ProRule" id="PRU00176"/>
    </source>
</evidence>
<reference evidence="16" key="1">
    <citation type="journal article" date="2023" name="Proc. Natl. Acad. Sci. U.S.A.">
        <title>Genomic and structural basis for evolution of tropane alkaloid biosynthesis.</title>
        <authorList>
            <person name="Wanga Y.-J."/>
            <person name="Taina T."/>
            <person name="Yua J.-Y."/>
            <person name="Lia J."/>
            <person name="Xua B."/>
            <person name="Chenc J."/>
            <person name="D'Auriad J.C."/>
            <person name="Huanga J.-P."/>
            <person name="Huanga S.-X."/>
        </authorList>
    </citation>
    <scope>NUCLEOTIDE SEQUENCE [LARGE SCALE GENOMIC DNA]</scope>
    <source>
        <strain evidence="16">cv. KIB-2019</strain>
    </source>
</reference>
<dbReference type="GO" id="GO:0009873">
    <property type="term" value="P:ethylene-activated signaling pathway"/>
    <property type="evidence" value="ECO:0007669"/>
    <property type="project" value="UniProtKB-KW"/>
</dbReference>
<accession>A0A9Q1RAQ1</accession>
<name>A0A9Q1RAQ1_9SOLA</name>
<evidence type="ECO:0000256" key="2">
    <source>
        <dbReference type="ARBA" id="ARBA00022745"/>
    </source>
</evidence>
<keyword evidence="2" id="KW-0936">Ethylene signaling pathway</keyword>
<dbReference type="SMART" id="SM00360">
    <property type="entry name" value="RRM"/>
    <property type="match status" value="2"/>
</dbReference>
<evidence type="ECO:0000256" key="1">
    <source>
        <dbReference type="ARBA" id="ARBA00004123"/>
    </source>
</evidence>
<feature type="domain" description="RRM" evidence="13">
    <location>
        <begin position="223"/>
        <end position="300"/>
    </location>
</feature>